<protein>
    <submittedName>
        <fullName evidence="1">Uncharacterized protein</fullName>
    </submittedName>
</protein>
<sequence length="71" mass="8375">IPSWLHKHTDDPALKDFLPSLKDHLLDQLLGHAFDDDEVDYMDAEHASMLIVNDHLYKHKVLRINYTTYNM</sequence>
<dbReference type="STRING" id="1314785.A0A165DWZ4"/>
<accession>A0A165DWZ4</accession>
<evidence type="ECO:0000313" key="2">
    <source>
        <dbReference type="Proteomes" id="UP000076871"/>
    </source>
</evidence>
<dbReference type="RefSeq" id="XP_040763538.1">
    <property type="nucleotide sequence ID" value="XM_040903273.1"/>
</dbReference>
<dbReference type="Proteomes" id="UP000076871">
    <property type="component" value="Unassembled WGS sequence"/>
</dbReference>
<feature type="non-terminal residue" evidence="1">
    <location>
        <position position="1"/>
    </location>
</feature>
<evidence type="ECO:0000313" key="1">
    <source>
        <dbReference type="EMBL" id="KZT05798.1"/>
    </source>
</evidence>
<name>A0A165DWZ4_9APHY</name>
<dbReference type="AlphaFoldDB" id="A0A165DWZ4"/>
<dbReference type="GeneID" id="63820304"/>
<dbReference type="EMBL" id="KV427628">
    <property type="protein sequence ID" value="KZT05798.1"/>
    <property type="molecule type" value="Genomic_DNA"/>
</dbReference>
<dbReference type="OrthoDB" id="3267098at2759"/>
<feature type="non-terminal residue" evidence="1">
    <location>
        <position position="71"/>
    </location>
</feature>
<organism evidence="1 2">
    <name type="scientific">Laetiporus sulphureus 93-53</name>
    <dbReference type="NCBI Taxonomy" id="1314785"/>
    <lineage>
        <taxon>Eukaryota</taxon>
        <taxon>Fungi</taxon>
        <taxon>Dikarya</taxon>
        <taxon>Basidiomycota</taxon>
        <taxon>Agaricomycotina</taxon>
        <taxon>Agaricomycetes</taxon>
        <taxon>Polyporales</taxon>
        <taxon>Laetiporus</taxon>
    </lineage>
</organism>
<reference evidence="1 2" key="1">
    <citation type="journal article" date="2016" name="Mol. Biol. Evol.">
        <title>Comparative Genomics of Early-Diverging Mushroom-Forming Fungi Provides Insights into the Origins of Lignocellulose Decay Capabilities.</title>
        <authorList>
            <person name="Nagy L.G."/>
            <person name="Riley R."/>
            <person name="Tritt A."/>
            <person name="Adam C."/>
            <person name="Daum C."/>
            <person name="Floudas D."/>
            <person name="Sun H."/>
            <person name="Yadav J.S."/>
            <person name="Pangilinan J."/>
            <person name="Larsson K.H."/>
            <person name="Matsuura K."/>
            <person name="Barry K."/>
            <person name="Labutti K."/>
            <person name="Kuo R."/>
            <person name="Ohm R.A."/>
            <person name="Bhattacharya S.S."/>
            <person name="Shirouzu T."/>
            <person name="Yoshinaga Y."/>
            <person name="Martin F.M."/>
            <person name="Grigoriev I.V."/>
            <person name="Hibbett D.S."/>
        </authorList>
    </citation>
    <scope>NUCLEOTIDE SEQUENCE [LARGE SCALE GENOMIC DNA]</scope>
    <source>
        <strain evidence="1 2">93-53</strain>
    </source>
</reference>
<gene>
    <name evidence="1" type="ORF">LAESUDRAFT_621005</name>
</gene>
<dbReference type="InParanoid" id="A0A165DWZ4"/>
<keyword evidence="2" id="KW-1185">Reference proteome</keyword>
<proteinExistence type="predicted"/>